<feature type="compositionally biased region" description="Acidic residues" evidence="1">
    <location>
        <begin position="57"/>
        <end position="71"/>
    </location>
</feature>
<proteinExistence type="predicted"/>
<evidence type="ECO:0000313" key="3">
    <source>
        <dbReference type="EMBL" id="CAL0325080.1"/>
    </source>
</evidence>
<comment type="caution">
    <text evidence="3">The sequence shown here is derived from an EMBL/GenBank/DDBJ whole genome shotgun (WGS) entry which is preliminary data.</text>
</comment>
<dbReference type="PANTHER" id="PTHR46871">
    <property type="entry name" value="BROMO-ADJACENT HOMOLOGY (BAH) DOMAIN-CONTAINING PROTEIN"/>
    <property type="match status" value="1"/>
</dbReference>
<dbReference type="InterPro" id="IPR043151">
    <property type="entry name" value="BAH_sf"/>
</dbReference>
<dbReference type="GO" id="GO:0003682">
    <property type="term" value="F:chromatin binding"/>
    <property type="evidence" value="ECO:0007669"/>
    <property type="project" value="InterPro"/>
</dbReference>
<dbReference type="Pfam" id="PF01426">
    <property type="entry name" value="BAH"/>
    <property type="match status" value="1"/>
</dbReference>
<evidence type="ECO:0000256" key="1">
    <source>
        <dbReference type="SAM" id="MobiDB-lite"/>
    </source>
</evidence>
<dbReference type="PANTHER" id="PTHR46871:SF1">
    <property type="entry name" value="BROMO-ADJACENT HOMOLOGY (BAH) DOMAIN-CONTAINING PROTEIN"/>
    <property type="match status" value="1"/>
</dbReference>
<feature type="region of interest" description="Disordered" evidence="1">
    <location>
        <begin position="1"/>
        <end position="80"/>
    </location>
</feature>
<organism evidence="3 4">
    <name type="scientific">Lupinus luteus</name>
    <name type="common">European yellow lupine</name>
    <dbReference type="NCBI Taxonomy" id="3873"/>
    <lineage>
        <taxon>Eukaryota</taxon>
        <taxon>Viridiplantae</taxon>
        <taxon>Streptophyta</taxon>
        <taxon>Embryophyta</taxon>
        <taxon>Tracheophyta</taxon>
        <taxon>Spermatophyta</taxon>
        <taxon>Magnoliopsida</taxon>
        <taxon>eudicotyledons</taxon>
        <taxon>Gunneridae</taxon>
        <taxon>Pentapetalae</taxon>
        <taxon>rosids</taxon>
        <taxon>fabids</taxon>
        <taxon>Fabales</taxon>
        <taxon>Fabaceae</taxon>
        <taxon>Papilionoideae</taxon>
        <taxon>50 kb inversion clade</taxon>
        <taxon>genistoids sensu lato</taxon>
        <taxon>core genistoids</taxon>
        <taxon>Genisteae</taxon>
        <taxon>Lupinus</taxon>
    </lineage>
</organism>
<dbReference type="Gene3D" id="2.30.30.490">
    <property type="match status" value="1"/>
</dbReference>
<feature type="compositionally biased region" description="Polar residues" evidence="1">
    <location>
        <begin position="1"/>
        <end position="11"/>
    </location>
</feature>
<keyword evidence="4" id="KW-1185">Reference proteome</keyword>
<evidence type="ECO:0000313" key="4">
    <source>
        <dbReference type="Proteomes" id="UP001497480"/>
    </source>
</evidence>
<dbReference type="InterPro" id="IPR001025">
    <property type="entry name" value="BAH_dom"/>
</dbReference>
<dbReference type="PROSITE" id="PS51038">
    <property type="entry name" value="BAH"/>
    <property type="match status" value="1"/>
</dbReference>
<protein>
    <recommendedName>
        <fullName evidence="2">BAH domain-containing protein</fullName>
    </recommendedName>
</protein>
<gene>
    <name evidence="3" type="ORF">LLUT_LOCUS26140</name>
</gene>
<dbReference type="AlphaFoldDB" id="A0AAV1XVG9"/>
<sequence length="235" mass="27557">MVNRRFTQVATSDDEDDAPLQSPPQSKQQPKRKRMKLLYEDDDEEEDNNEKSKEDKNNEEELQEDEEEEKEEALAEAKPVGDPVREDLVLLIHEDSEQKPYVAIIKRQDGSMMMTGQWFYSPEEAPKKGGGSWMPIDTRELFYSFHQDEVPAVSIMHKCITHFIPPHKQLPKQKQYPEFIIQKLYDVEERKLFRLTDMEFHNGEQKEISVLIDKTLRHIGNDLLDIETGQAPAEW</sequence>
<evidence type="ECO:0000259" key="2">
    <source>
        <dbReference type="PROSITE" id="PS51038"/>
    </source>
</evidence>
<dbReference type="Proteomes" id="UP001497480">
    <property type="component" value="Unassembled WGS sequence"/>
</dbReference>
<name>A0AAV1XVG9_LUPLU</name>
<feature type="domain" description="BAH" evidence="2">
    <location>
        <begin position="81"/>
        <end position="196"/>
    </location>
</feature>
<reference evidence="3 4" key="1">
    <citation type="submission" date="2024-03" db="EMBL/GenBank/DDBJ databases">
        <authorList>
            <person name="Martinez-Hernandez J."/>
        </authorList>
    </citation>
    <scope>NUCLEOTIDE SEQUENCE [LARGE SCALE GENOMIC DNA]</scope>
</reference>
<dbReference type="SMART" id="SM00439">
    <property type="entry name" value="BAH"/>
    <property type="match status" value="1"/>
</dbReference>
<dbReference type="EMBL" id="CAXHTB010000018">
    <property type="protein sequence ID" value="CAL0325080.1"/>
    <property type="molecule type" value="Genomic_DNA"/>
</dbReference>
<accession>A0AAV1XVG9</accession>